<feature type="domain" description="Tetrahydrofolate dehydrogenase/cyclohydrolase NAD(P)-binding" evidence="2">
    <location>
        <begin position="184"/>
        <end position="247"/>
    </location>
</feature>
<dbReference type="GO" id="GO:0004487">
    <property type="term" value="F:methylenetetrahydrofolate dehydrogenase (NAD+) activity"/>
    <property type="evidence" value="ECO:0007669"/>
    <property type="project" value="TreeGrafter"/>
</dbReference>
<organism evidence="3 4">
    <name type="scientific">Bondarzewia mesenterica</name>
    <dbReference type="NCBI Taxonomy" id="1095465"/>
    <lineage>
        <taxon>Eukaryota</taxon>
        <taxon>Fungi</taxon>
        <taxon>Dikarya</taxon>
        <taxon>Basidiomycota</taxon>
        <taxon>Agaricomycotina</taxon>
        <taxon>Agaricomycetes</taxon>
        <taxon>Russulales</taxon>
        <taxon>Bondarzewiaceae</taxon>
        <taxon>Bondarzewia</taxon>
    </lineage>
</organism>
<evidence type="ECO:0000259" key="1">
    <source>
        <dbReference type="Pfam" id="PF00763"/>
    </source>
</evidence>
<dbReference type="InterPro" id="IPR036291">
    <property type="entry name" value="NAD(P)-bd_dom_sf"/>
</dbReference>
<protein>
    <submittedName>
        <fullName evidence="3">Uncharacterized protein</fullName>
    </submittedName>
</protein>
<reference evidence="3 4" key="1">
    <citation type="submission" date="2019-02" db="EMBL/GenBank/DDBJ databases">
        <title>Genome sequencing of the rare red list fungi Bondarzewia mesenterica.</title>
        <authorList>
            <person name="Buettner E."/>
            <person name="Kellner H."/>
        </authorList>
    </citation>
    <scope>NUCLEOTIDE SEQUENCE [LARGE SCALE GENOMIC DNA]</scope>
    <source>
        <strain evidence="3 4">DSM 108281</strain>
    </source>
</reference>
<dbReference type="AlphaFoldDB" id="A0A4S4LL49"/>
<sequence length="257" mass="27958">MSSETTAPPHAPPPKGLLLKADAISTPFHTEVQQLLSARPRLPKLVGILSTSSAPSRSYAEFTRKQCVALGVHFVLREVGAAKGEGEEGEGVEDAIIEANADDSVDGIMVYYPIFGPQQDHYLQQVVSPFKDVEGLNFKFHYDLYHNIRYLDPKSLLSSAPLTRIPPPTTEDIPPEGTVKSILPCTPLGIVKCLENVGVYNRILPYGDRAYGKTVTVINRSEVVGRPLAALLANDGARVFSVDIDSIQVPPFLSVPR</sequence>
<evidence type="ECO:0000259" key="2">
    <source>
        <dbReference type="Pfam" id="PF02882"/>
    </source>
</evidence>
<dbReference type="OrthoDB" id="41403at2759"/>
<evidence type="ECO:0000313" key="4">
    <source>
        <dbReference type="Proteomes" id="UP000310158"/>
    </source>
</evidence>
<dbReference type="InterPro" id="IPR046346">
    <property type="entry name" value="Aminoacid_DH-like_N_sf"/>
</dbReference>
<comment type="caution">
    <text evidence="3">The sequence shown here is derived from an EMBL/GenBank/DDBJ whole genome shotgun (WGS) entry which is preliminary data.</text>
</comment>
<dbReference type="GO" id="GO:0004488">
    <property type="term" value="F:methylenetetrahydrofolate dehydrogenase (NADP+) activity"/>
    <property type="evidence" value="ECO:0007669"/>
    <property type="project" value="InterPro"/>
</dbReference>
<dbReference type="Pfam" id="PF00763">
    <property type="entry name" value="THF_DHG_CYH"/>
    <property type="match status" value="1"/>
</dbReference>
<accession>A0A4S4LL49</accession>
<dbReference type="PANTHER" id="PTHR48099">
    <property type="entry name" value="C-1-TETRAHYDROFOLATE SYNTHASE, CYTOPLASMIC-RELATED"/>
    <property type="match status" value="1"/>
</dbReference>
<dbReference type="EMBL" id="SGPL01000411">
    <property type="protein sequence ID" value="THH12842.1"/>
    <property type="molecule type" value="Genomic_DNA"/>
</dbReference>
<dbReference type="PANTHER" id="PTHR48099:SF3">
    <property type="entry name" value="METHYLENETETRAHYDROFOLATE DEHYDROGENASE [NAD(+)]"/>
    <property type="match status" value="1"/>
</dbReference>
<keyword evidence="4" id="KW-1185">Reference proteome</keyword>
<dbReference type="GO" id="GO:0005829">
    <property type="term" value="C:cytosol"/>
    <property type="evidence" value="ECO:0007669"/>
    <property type="project" value="TreeGrafter"/>
</dbReference>
<evidence type="ECO:0000313" key="3">
    <source>
        <dbReference type="EMBL" id="THH12842.1"/>
    </source>
</evidence>
<dbReference type="GO" id="GO:0009113">
    <property type="term" value="P:purine nucleobase biosynthetic process"/>
    <property type="evidence" value="ECO:0007669"/>
    <property type="project" value="TreeGrafter"/>
</dbReference>
<feature type="domain" description="Tetrahydrofolate dehydrogenase/cyclohydrolase catalytic" evidence="1">
    <location>
        <begin position="22"/>
        <end position="134"/>
    </location>
</feature>
<dbReference type="Gene3D" id="3.40.50.720">
    <property type="entry name" value="NAD(P)-binding Rossmann-like Domain"/>
    <property type="match status" value="1"/>
</dbReference>
<name>A0A4S4LL49_9AGAM</name>
<dbReference type="Proteomes" id="UP000310158">
    <property type="component" value="Unassembled WGS sequence"/>
</dbReference>
<dbReference type="Pfam" id="PF02882">
    <property type="entry name" value="THF_DHG_CYH_C"/>
    <property type="match status" value="1"/>
</dbReference>
<dbReference type="Gene3D" id="3.40.50.10860">
    <property type="entry name" value="Leucine Dehydrogenase, chain A, domain 1"/>
    <property type="match status" value="1"/>
</dbReference>
<dbReference type="SUPFAM" id="SSF53223">
    <property type="entry name" value="Aminoacid dehydrogenase-like, N-terminal domain"/>
    <property type="match status" value="1"/>
</dbReference>
<gene>
    <name evidence="3" type="ORF">EW146_g7314</name>
</gene>
<dbReference type="InterPro" id="IPR020631">
    <property type="entry name" value="THF_DH/CycHdrlase_NAD-bd_dom"/>
</dbReference>
<dbReference type="InterPro" id="IPR020630">
    <property type="entry name" value="THF_DH/CycHdrlase_cat_dom"/>
</dbReference>
<proteinExistence type="predicted"/>
<dbReference type="SUPFAM" id="SSF51735">
    <property type="entry name" value="NAD(P)-binding Rossmann-fold domains"/>
    <property type="match status" value="1"/>
</dbReference>